<sequence>MESLRELYKIGVGPSSSHTMGPQKAAFKIKETYQDANHYEVYLHGSLALTGKGHLTDKIIEEVLGKENVEIHFVSEELPKHPNGMIFKVYQDDKLLDSITVYSIGGGTLLYDDDNLQPPKQIYPHKNLNEILEYCDKKGINLYDYVLEFEGDDFKAYLYEIVDAMFASVEAGLFATGVIPGKLKLKRVAKSIYQQAINTHRSGDRDRLLVSSYAYAVSEENASGHRIVTAPTCGASGVLPAVMYYCYKQLNISKKEIIKALAVAGVFGNVIKANATISGADGGCQAEIGSACSMAAAGYGWILELNNNLIQYAAEMGLEHNLGLTCDPVGGYVQIPCIERNGFGALRAMDAAMYAKQLGYLRKNKVSFDAVVRVMKQTGKDLNSAYKETSLGGLAKEFGFEDEN</sequence>
<dbReference type="InterPro" id="IPR005130">
    <property type="entry name" value="Ser_deHydtase-like_asu"/>
</dbReference>
<organism evidence="15 16">
    <name type="scientific">Thomasclavelia spiroformis</name>
    <dbReference type="NCBI Taxonomy" id="29348"/>
    <lineage>
        <taxon>Bacteria</taxon>
        <taxon>Bacillati</taxon>
        <taxon>Bacillota</taxon>
        <taxon>Erysipelotrichia</taxon>
        <taxon>Erysipelotrichales</taxon>
        <taxon>Coprobacillaceae</taxon>
        <taxon>Thomasclavelia</taxon>
    </lineage>
</organism>
<evidence type="ECO:0000256" key="8">
    <source>
        <dbReference type="ARBA" id="ARBA00023004"/>
    </source>
</evidence>
<evidence type="ECO:0000259" key="13">
    <source>
        <dbReference type="Pfam" id="PF03313"/>
    </source>
</evidence>
<name>A0A1Y4QJD5_9FIRM</name>
<evidence type="ECO:0000256" key="12">
    <source>
        <dbReference type="ARBA" id="ARBA00049406"/>
    </source>
</evidence>
<comment type="pathway">
    <text evidence="2">Carbohydrate biosynthesis; gluconeogenesis.</text>
</comment>
<reference evidence="16" key="1">
    <citation type="submission" date="2017-04" db="EMBL/GenBank/DDBJ databases">
        <title>Function of individual gut microbiota members based on whole genome sequencing of pure cultures obtained from chicken caecum.</title>
        <authorList>
            <person name="Medvecky M."/>
            <person name="Cejkova D."/>
            <person name="Polansky O."/>
            <person name="Karasova D."/>
            <person name="Kubasova T."/>
            <person name="Cizek A."/>
            <person name="Rychlik I."/>
        </authorList>
    </citation>
    <scope>NUCLEOTIDE SEQUENCE [LARGE SCALE GENOMIC DNA]</scope>
    <source>
        <strain evidence="16">An149</strain>
    </source>
</reference>
<proteinExistence type="inferred from homology"/>
<comment type="cofactor">
    <cofactor evidence="1">
        <name>[4Fe-4S] cluster</name>
        <dbReference type="ChEBI" id="CHEBI:49883"/>
    </cofactor>
</comment>
<dbReference type="GO" id="GO:0003941">
    <property type="term" value="F:L-serine ammonia-lyase activity"/>
    <property type="evidence" value="ECO:0007669"/>
    <property type="project" value="UniProtKB-EC"/>
</dbReference>
<feature type="domain" description="Serine dehydratase beta chain" evidence="14">
    <location>
        <begin position="3"/>
        <end position="60"/>
    </location>
</feature>
<comment type="caution">
    <text evidence="15">The sequence shown here is derived from an EMBL/GenBank/DDBJ whole genome shotgun (WGS) entry which is preliminary data.</text>
</comment>
<evidence type="ECO:0000256" key="3">
    <source>
        <dbReference type="ARBA" id="ARBA00008636"/>
    </source>
</evidence>
<dbReference type="GO" id="GO:0006094">
    <property type="term" value="P:gluconeogenesis"/>
    <property type="evidence" value="ECO:0007669"/>
    <property type="project" value="UniProtKB-KW"/>
</dbReference>
<keyword evidence="7" id="KW-0479">Metal-binding</keyword>
<accession>A0A1Y4QJD5</accession>
<evidence type="ECO:0000259" key="14">
    <source>
        <dbReference type="Pfam" id="PF03315"/>
    </source>
</evidence>
<evidence type="ECO:0000256" key="2">
    <source>
        <dbReference type="ARBA" id="ARBA00004742"/>
    </source>
</evidence>
<dbReference type="SUPFAM" id="SSF143548">
    <property type="entry name" value="Serine metabolism enzymes domain"/>
    <property type="match status" value="1"/>
</dbReference>
<dbReference type="PANTHER" id="PTHR30182:SF1">
    <property type="entry name" value="L-SERINE DEHYDRATASE 1"/>
    <property type="match status" value="1"/>
</dbReference>
<evidence type="ECO:0000256" key="5">
    <source>
        <dbReference type="ARBA" id="ARBA00022432"/>
    </source>
</evidence>
<dbReference type="Pfam" id="PF03313">
    <property type="entry name" value="SDH_alpha"/>
    <property type="match status" value="1"/>
</dbReference>
<evidence type="ECO:0000313" key="16">
    <source>
        <dbReference type="Proteomes" id="UP000196258"/>
    </source>
</evidence>
<keyword evidence="9" id="KW-0411">Iron-sulfur</keyword>
<dbReference type="GO" id="GO:0046872">
    <property type="term" value="F:metal ion binding"/>
    <property type="evidence" value="ECO:0007669"/>
    <property type="project" value="UniProtKB-KW"/>
</dbReference>
<keyword evidence="5" id="KW-0312">Gluconeogenesis</keyword>
<evidence type="ECO:0000256" key="11">
    <source>
        <dbReference type="ARBA" id="ARBA00041766"/>
    </source>
</evidence>
<dbReference type="Proteomes" id="UP000196258">
    <property type="component" value="Unassembled WGS sequence"/>
</dbReference>
<dbReference type="EC" id="4.3.1.17" evidence="4"/>
<evidence type="ECO:0000256" key="6">
    <source>
        <dbReference type="ARBA" id="ARBA00022485"/>
    </source>
</evidence>
<gene>
    <name evidence="15" type="ORF">B5E91_06200</name>
</gene>
<dbReference type="Gene3D" id="3.30.1330.90">
    <property type="entry name" value="D-3-phosphoglycerate dehydrogenase, domain 3"/>
    <property type="match status" value="1"/>
</dbReference>
<comment type="similarity">
    <text evidence="3">Belongs to the iron-sulfur dependent L-serine dehydratase family.</text>
</comment>
<evidence type="ECO:0000256" key="10">
    <source>
        <dbReference type="ARBA" id="ARBA00023239"/>
    </source>
</evidence>
<keyword evidence="6" id="KW-0004">4Fe-4S</keyword>
<evidence type="ECO:0000256" key="4">
    <source>
        <dbReference type="ARBA" id="ARBA00012093"/>
    </source>
</evidence>
<dbReference type="EMBL" id="NFLB01000006">
    <property type="protein sequence ID" value="OUQ05240.1"/>
    <property type="molecule type" value="Genomic_DNA"/>
</dbReference>
<dbReference type="InterPro" id="IPR051318">
    <property type="entry name" value="Fe-S_L-Ser"/>
</dbReference>
<feature type="domain" description="Serine dehydratase beta chain" evidence="14">
    <location>
        <begin position="69"/>
        <end position="111"/>
    </location>
</feature>
<evidence type="ECO:0000313" key="15">
    <source>
        <dbReference type="EMBL" id="OUQ05240.1"/>
    </source>
</evidence>
<evidence type="ECO:0000256" key="7">
    <source>
        <dbReference type="ARBA" id="ARBA00022723"/>
    </source>
</evidence>
<dbReference type="InterPro" id="IPR029009">
    <property type="entry name" value="ASB_dom_sf"/>
</dbReference>
<dbReference type="AlphaFoldDB" id="A0A1Y4QJD5"/>
<dbReference type="RefSeq" id="WP_087256102.1">
    <property type="nucleotide sequence ID" value="NZ_NFLB01000006.1"/>
</dbReference>
<evidence type="ECO:0000256" key="1">
    <source>
        <dbReference type="ARBA" id="ARBA00001966"/>
    </source>
</evidence>
<dbReference type="Pfam" id="PF03315">
    <property type="entry name" value="SDH_beta"/>
    <property type="match status" value="2"/>
</dbReference>
<comment type="catalytic activity">
    <reaction evidence="12">
        <text>L-serine = pyruvate + NH4(+)</text>
        <dbReference type="Rhea" id="RHEA:19169"/>
        <dbReference type="ChEBI" id="CHEBI:15361"/>
        <dbReference type="ChEBI" id="CHEBI:28938"/>
        <dbReference type="ChEBI" id="CHEBI:33384"/>
        <dbReference type="EC" id="4.3.1.17"/>
    </reaction>
</comment>
<dbReference type="InterPro" id="IPR005131">
    <property type="entry name" value="Ser_deHydtase_bsu"/>
</dbReference>
<evidence type="ECO:0000256" key="9">
    <source>
        <dbReference type="ARBA" id="ARBA00023014"/>
    </source>
</evidence>
<keyword evidence="10 15" id="KW-0456">Lyase</keyword>
<feature type="domain" description="Serine dehydratase-like alpha subunit" evidence="13">
    <location>
        <begin position="151"/>
        <end position="395"/>
    </location>
</feature>
<protein>
    <recommendedName>
        <fullName evidence="4">L-serine ammonia-lyase</fullName>
        <ecNumber evidence="4">4.3.1.17</ecNumber>
    </recommendedName>
    <alternativeName>
        <fullName evidence="11">L-serine deaminase</fullName>
    </alternativeName>
</protein>
<dbReference type="GO" id="GO:0051539">
    <property type="term" value="F:4 iron, 4 sulfur cluster binding"/>
    <property type="evidence" value="ECO:0007669"/>
    <property type="project" value="UniProtKB-KW"/>
</dbReference>
<dbReference type="PANTHER" id="PTHR30182">
    <property type="entry name" value="L-SERINE DEHYDRATASE"/>
    <property type="match status" value="1"/>
</dbReference>
<keyword evidence="8" id="KW-0408">Iron</keyword>